<dbReference type="PANTHER" id="PTHR43736:SF1">
    <property type="entry name" value="DIHYDRONEOPTERIN TRIPHOSPHATE DIPHOSPHATASE"/>
    <property type="match status" value="1"/>
</dbReference>
<organism evidence="5 6">
    <name type="scientific">Kaistia hirudinis</name>
    <dbReference type="NCBI Taxonomy" id="1293440"/>
    <lineage>
        <taxon>Bacteria</taxon>
        <taxon>Pseudomonadati</taxon>
        <taxon>Pseudomonadota</taxon>
        <taxon>Alphaproteobacteria</taxon>
        <taxon>Hyphomicrobiales</taxon>
        <taxon>Kaistiaceae</taxon>
        <taxon>Kaistia</taxon>
    </lineage>
</organism>
<reference evidence="5 6" key="1">
    <citation type="submission" date="2020-08" db="EMBL/GenBank/DDBJ databases">
        <title>Genomic Encyclopedia of Type Strains, Phase IV (KMG-IV): sequencing the most valuable type-strain genomes for metagenomic binning, comparative biology and taxonomic classification.</title>
        <authorList>
            <person name="Goeker M."/>
        </authorList>
    </citation>
    <scope>NUCLEOTIDE SEQUENCE [LARGE SCALE GENOMIC DNA]</scope>
    <source>
        <strain evidence="5 6">DSM 25966</strain>
    </source>
</reference>
<dbReference type="InterPro" id="IPR000086">
    <property type="entry name" value="NUDIX_hydrolase_dom"/>
</dbReference>
<protein>
    <submittedName>
        <fullName evidence="5">ADP-ribose pyrophosphatase YjhB (NUDIX family)</fullName>
    </submittedName>
</protein>
<feature type="domain" description="Nudix hydrolase" evidence="4">
    <location>
        <begin position="6"/>
        <end position="133"/>
    </location>
</feature>
<dbReference type="InterPro" id="IPR015797">
    <property type="entry name" value="NUDIX_hydrolase-like_dom_sf"/>
</dbReference>
<gene>
    <name evidence="5" type="ORF">GGR25_001661</name>
</gene>
<comment type="caution">
    <text evidence="5">The sequence shown here is derived from an EMBL/GenBank/DDBJ whole genome shotgun (WGS) entry which is preliminary data.</text>
</comment>
<dbReference type="PROSITE" id="PS00893">
    <property type="entry name" value="NUDIX_BOX"/>
    <property type="match status" value="1"/>
</dbReference>
<dbReference type="Pfam" id="PF00293">
    <property type="entry name" value="NUDIX"/>
    <property type="match status" value="1"/>
</dbReference>
<dbReference type="Gene3D" id="3.90.79.10">
    <property type="entry name" value="Nucleoside Triphosphate Pyrophosphohydrolase"/>
    <property type="match status" value="1"/>
</dbReference>
<dbReference type="EMBL" id="JACIDS010000002">
    <property type="protein sequence ID" value="MBB3930622.1"/>
    <property type="molecule type" value="Genomic_DNA"/>
</dbReference>
<name>A0A840AM00_9HYPH</name>
<comment type="cofactor">
    <cofactor evidence="1">
        <name>Mg(2+)</name>
        <dbReference type="ChEBI" id="CHEBI:18420"/>
    </cofactor>
</comment>
<accession>A0A840AM00</accession>
<keyword evidence="6" id="KW-1185">Reference proteome</keyword>
<dbReference type="InterPro" id="IPR020476">
    <property type="entry name" value="Nudix_hydrolase"/>
</dbReference>
<evidence type="ECO:0000259" key="4">
    <source>
        <dbReference type="PROSITE" id="PS51462"/>
    </source>
</evidence>
<evidence type="ECO:0000313" key="6">
    <source>
        <dbReference type="Proteomes" id="UP000553963"/>
    </source>
</evidence>
<dbReference type="AlphaFoldDB" id="A0A840AM00"/>
<comment type="similarity">
    <text evidence="3">Belongs to the Nudix hydrolase family.</text>
</comment>
<evidence type="ECO:0000256" key="3">
    <source>
        <dbReference type="RuleBase" id="RU003476"/>
    </source>
</evidence>
<dbReference type="PROSITE" id="PS51462">
    <property type="entry name" value="NUDIX"/>
    <property type="match status" value="1"/>
</dbReference>
<proteinExistence type="inferred from homology"/>
<evidence type="ECO:0000256" key="2">
    <source>
        <dbReference type="ARBA" id="ARBA00022801"/>
    </source>
</evidence>
<dbReference type="CDD" id="cd04673">
    <property type="entry name" value="NUDIX_ADPRase"/>
    <property type="match status" value="1"/>
</dbReference>
<dbReference type="PRINTS" id="PR00502">
    <property type="entry name" value="NUDIXFAMILY"/>
</dbReference>
<sequence length="135" mass="14717">MPETRRPQLGVSVAIWREERVLLVRRGHEPFLGAWSLPGGRVEWGEPLAAAARREVMEETGLAIGAPRLVETLDAIAPGEPPSSHFVIIVFTAEADGEPLAASDAAEAGWFEPTELSALTTTPDLERIVLLSRRR</sequence>
<dbReference type="Proteomes" id="UP000553963">
    <property type="component" value="Unassembled WGS sequence"/>
</dbReference>
<dbReference type="RefSeq" id="WP_183398261.1">
    <property type="nucleotide sequence ID" value="NZ_JACIDS010000002.1"/>
</dbReference>
<evidence type="ECO:0000256" key="1">
    <source>
        <dbReference type="ARBA" id="ARBA00001946"/>
    </source>
</evidence>
<keyword evidence="2 3" id="KW-0378">Hydrolase</keyword>
<dbReference type="PANTHER" id="PTHR43736">
    <property type="entry name" value="ADP-RIBOSE PYROPHOSPHATASE"/>
    <property type="match status" value="1"/>
</dbReference>
<dbReference type="GO" id="GO:0016787">
    <property type="term" value="F:hydrolase activity"/>
    <property type="evidence" value="ECO:0007669"/>
    <property type="project" value="UniProtKB-KW"/>
</dbReference>
<dbReference type="InterPro" id="IPR020084">
    <property type="entry name" value="NUDIX_hydrolase_CS"/>
</dbReference>
<evidence type="ECO:0000313" key="5">
    <source>
        <dbReference type="EMBL" id="MBB3930622.1"/>
    </source>
</evidence>
<dbReference type="SUPFAM" id="SSF55811">
    <property type="entry name" value="Nudix"/>
    <property type="match status" value="1"/>
</dbReference>